<gene>
    <name evidence="3" type="ORF">ACH4F9_32600</name>
</gene>
<keyword evidence="2" id="KW-0472">Membrane</keyword>
<comment type="caution">
    <text evidence="3">The sequence shown here is derived from an EMBL/GenBank/DDBJ whole genome shotgun (WGS) entry which is preliminary data.</text>
</comment>
<proteinExistence type="predicted"/>
<feature type="region of interest" description="Disordered" evidence="1">
    <location>
        <begin position="1"/>
        <end position="34"/>
    </location>
</feature>
<evidence type="ECO:0000256" key="1">
    <source>
        <dbReference type="SAM" id="MobiDB-lite"/>
    </source>
</evidence>
<organism evidence="3 4">
    <name type="scientific">Streptomyces longisporoflavus</name>
    <dbReference type="NCBI Taxonomy" id="28044"/>
    <lineage>
        <taxon>Bacteria</taxon>
        <taxon>Bacillati</taxon>
        <taxon>Actinomycetota</taxon>
        <taxon>Actinomycetes</taxon>
        <taxon>Kitasatosporales</taxon>
        <taxon>Streptomycetaceae</taxon>
        <taxon>Streptomyces</taxon>
    </lineage>
</organism>
<dbReference type="Proteomes" id="UP001610818">
    <property type="component" value="Unassembled WGS sequence"/>
</dbReference>
<name>A0ABW7QXN2_9ACTN</name>
<reference evidence="3 4" key="1">
    <citation type="submission" date="2024-10" db="EMBL/GenBank/DDBJ databases">
        <title>The Natural Products Discovery Center: Release of the First 8490 Sequenced Strains for Exploring Actinobacteria Biosynthetic Diversity.</title>
        <authorList>
            <person name="Kalkreuter E."/>
            <person name="Kautsar S.A."/>
            <person name="Yang D."/>
            <person name="Bader C.D."/>
            <person name="Teijaro C.N."/>
            <person name="Fluegel L."/>
            <person name="Davis C.M."/>
            <person name="Simpson J.R."/>
            <person name="Lauterbach L."/>
            <person name="Steele A.D."/>
            <person name="Gui C."/>
            <person name="Meng S."/>
            <person name="Li G."/>
            <person name="Viehrig K."/>
            <person name="Ye F."/>
            <person name="Su P."/>
            <person name="Kiefer A.F."/>
            <person name="Nichols A."/>
            <person name="Cepeda A.J."/>
            <person name="Yan W."/>
            <person name="Fan B."/>
            <person name="Jiang Y."/>
            <person name="Adhikari A."/>
            <person name="Zheng C.-J."/>
            <person name="Schuster L."/>
            <person name="Cowan T.M."/>
            <person name="Smanski M.J."/>
            <person name="Chevrette M.G."/>
            <person name="De Carvalho L.P.S."/>
            <person name="Shen B."/>
        </authorList>
    </citation>
    <scope>NUCLEOTIDE SEQUENCE [LARGE SCALE GENOMIC DNA]</scope>
    <source>
        <strain evidence="3 4">NPDC017990</strain>
    </source>
</reference>
<evidence type="ECO:0000256" key="2">
    <source>
        <dbReference type="SAM" id="Phobius"/>
    </source>
</evidence>
<dbReference type="RefSeq" id="WP_397716129.1">
    <property type="nucleotide sequence ID" value="NZ_JBIRGN010000006.1"/>
</dbReference>
<protein>
    <submittedName>
        <fullName evidence="3">Uncharacterized protein</fullName>
    </submittedName>
</protein>
<feature type="transmembrane region" description="Helical" evidence="2">
    <location>
        <begin position="98"/>
        <end position="121"/>
    </location>
</feature>
<evidence type="ECO:0000313" key="3">
    <source>
        <dbReference type="EMBL" id="MFH8549756.1"/>
    </source>
</evidence>
<evidence type="ECO:0000313" key="4">
    <source>
        <dbReference type="Proteomes" id="UP001610818"/>
    </source>
</evidence>
<accession>A0ABW7QXN2</accession>
<sequence length="126" mass="13624">MSSSESASDRPVSENLVSENSVSENSVSESAGAKEGKAPGWFPALFLFGVVSLVFRFGGVWSWWALLWAPVFLVAVGISAYEWRLVAQNRWRMPAGEWVLLAVAHAGCAASLAVMLGVLHYQTPPN</sequence>
<feature type="transmembrane region" description="Helical" evidence="2">
    <location>
        <begin position="63"/>
        <end position="86"/>
    </location>
</feature>
<keyword evidence="4" id="KW-1185">Reference proteome</keyword>
<keyword evidence="2" id="KW-0812">Transmembrane</keyword>
<feature type="compositionally biased region" description="Low complexity" evidence="1">
    <location>
        <begin position="13"/>
        <end position="30"/>
    </location>
</feature>
<keyword evidence="2" id="KW-1133">Transmembrane helix</keyword>
<feature type="transmembrane region" description="Helical" evidence="2">
    <location>
        <begin position="40"/>
        <end position="57"/>
    </location>
</feature>
<dbReference type="EMBL" id="JBIRGQ010000006">
    <property type="protein sequence ID" value="MFH8549756.1"/>
    <property type="molecule type" value="Genomic_DNA"/>
</dbReference>